<evidence type="ECO:0000313" key="8">
    <source>
        <dbReference type="EMBL" id="KAL3787553.1"/>
    </source>
</evidence>
<feature type="coiled-coil region" evidence="6">
    <location>
        <begin position="1579"/>
        <end position="1634"/>
    </location>
</feature>
<feature type="compositionally biased region" description="Low complexity" evidence="7">
    <location>
        <begin position="1136"/>
        <end position="1148"/>
    </location>
</feature>
<feature type="compositionally biased region" description="Low complexity" evidence="7">
    <location>
        <begin position="388"/>
        <end position="399"/>
    </location>
</feature>
<dbReference type="SUPFAM" id="SSF82185">
    <property type="entry name" value="Histone H3 K4-specific methyltransferase SET7/9 N-terminal domain"/>
    <property type="match status" value="1"/>
</dbReference>
<feature type="compositionally biased region" description="Basic and acidic residues" evidence="7">
    <location>
        <begin position="1662"/>
        <end position="1685"/>
    </location>
</feature>
<dbReference type="Proteomes" id="UP001530400">
    <property type="component" value="Unassembled WGS sequence"/>
</dbReference>
<dbReference type="PANTHER" id="PTHR46511:SF1">
    <property type="entry name" value="MORN REPEAT-CONTAINING PROTEIN 3"/>
    <property type="match status" value="1"/>
</dbReference>
<dbReference type="InterPro" id="IPR003409">
    <property type="entry name" value="MORN"/>
</dbReference>
<dbReference type="SMART" id="SM00698">
    <property type="entry name" value="MORN"/>
    <property type="match status" value="4"/>
</dbReference>
<feature type="compositionally biased region" description="Low complexity" evidence="7">
    <location>
        <begin position="481"/>
        <end position="494"/>
    </location>
</feature>
<dbReference type="PROSITE" id="PS50890">
    <property type="entry name" value="PUA"/>
    <property type="match status" value="1"/>
</dbReference>
<feature type="region of interest" description="Disordered" evidence="7">
    <location>
        <begin position="480"/>
        <end position="518"/>
    </location>
</feature>
<feature type="region of interest" description="Disordered" evidence="7">
    <location>
        <begin position="1"/>
        <end position="66"/>
    </location>
</feature>
<evidence type="ECO:0000256" key="7">
    <source>
        <dbReference type="SAM" id="MobiDB-lite"/>
    </source>
</evidence>
<feature type="region of interest" description="Disordered" evidence="7">
    <location>
        <begin position="383"/>
        <end position="405"/>
    </location>
</feature>
<dbReference type="Pfam" id="PF02493">
    <property type="entry name" value="MORN"/>
    <property type="match status" value="4"/>
</dbReference>
<comment type="subcellular location">
    <subcellularLocation>
        <location evidence="1">Cytoplasmic vesicle</location>
        <location evidence="1">Secretory vesicle</location>
        <location evidence="1">Acrosome</location>
    </subcellularLocation>
</comment>
<evidence type="ECO:0000313" key="9">
    <source>
        <dbReference type="Proteomes" id="UP001530400"/>
    </source>
</evidence>
<dbReference type="EMBL" id="JALLPJ020000606">
    <property type="protein sequence ID" value="KAL3787553.1"/>
    <property type="molecule type" value="Genomic_DNA"/>
</dbReference>
<reference evidence="8 9" key="1">
    <citation type="submission" date="2024-10" db="EMBL/GenBank/DDBJ databases">
        <title>Updated reference genomes for cyclostephanoid diatoms.</title>
        <authorList>
            <person name="Roberts W.R."/>
            <person name="Alverson A.J."/>
        </authorList>
    </citation>
    <scope>NUCLEOTIDE SEQUENCE [LARGE SCALE GENOMIC DNA]</scope>
    <source>
        <strain evidence="8 9">AJA010-31</strain>
    </source>
</reference>
<feature type="compositionally biased region" description="Polar residues" evidence="7">
    <location>
        <begin position="10"/>
        <end position="27"/>
    </location>
</feature>
<evidence type="ECO:0000256" key="3">
    <source>
        <dbReference type="ARBA" id="ARBA00023329"/>
    </source>
</evidence>
<dbReference type="PANTHER" id="PTHR46511">
    <property type="entry name" value="MORN REPEAT-CONTAINING PROTEIN 3"/>
    <property type="match status" value="1"/>
</dbReference>
<name>A0ABD3PHK8_9STRA</name>
<keyword evidence="6" id="KW-0175">Coiled coil</keyword>
<keyword evidence="2" id="KW-0677">Repeat</keyword>
<dbReference type="GO" id="GO:0001669">
    <property type="term" value="C:acrosomal vesicle"/>
    <property type="evidence" value="ECO:0007669"/>
    <property type="project" value="UniProtKB-SubCell"/>
</dbReference>
<evidence type="ECO:0000256" key="1">
    <source>
        <dbReference type="ARBA" id="ARBA00004218"/>
    </source>
</evidence>
<keyword evidence="3" id="KW-0968">Cytoplasmic vesicle</keyword>
<accession>A0ABD3PHK8</accession>
<feature type="compositionally biased region" description="Polar residues" evidence="7">
    <location>
        <begin position="610"/>
        <end position="626"/>
    </location>
</feature>
<feature type="compositionally biased region" description="Basic and acidic residues" evidence="7">
    <location>
        <begin position="1719"/>
        <end position="1728"/>
    </location>
</feature>
<proteinExistence type="predicted"/>
<gene>
    <name evidence="8" type="ORF">ACHAWO_006410</name>
</gene>
<comment type="function">
    <text evidence="5">Assembles a suppression complex (suppresome) by tethering SIRT1 and MDM2 to regulate composite modifications of p53/TP53. Confers both deacetylation-mediated functional inactivation, by SIRT1, and ubiquitination-dependent degradation, by MDM2, of p53/TP53, promoting a proliferative and cell survival behaviors. May play a role in the regulation of spermatogenesis.</text>
</comment>
<feature type="region of interest" description="Disordered" evidence="7">
    <location>
        <begin position="1661"/>
        <end position="1740"/>
    </location>
</feature>
<evidence type="ECO:0000256" key="2">
    <source>
        <dbReference type="ARBA" id="ARBA00022737"/>
    </source>
</evidence>
<sequence>MSFFGRQNRRSSSVPPNRLGRSQSFSVPSSHSSTGHHTHAANTHPTNDASSFHGHTEHSLKASSQTVDDLNETIANLKSSLVTHATSNAETMNSFNTLQTAHDALYREHVALQEQMDDAVELLKYLKEEKLQQEEAIDNLKAELRSCREQSEGSVVSITIENLTKEKMELEQQLVEGAKERAKLEAEVAALAKIHEAYELQTKQTLSSGEKIIALEREREAFLVRIRELEEKQDQFESGDSKRVNEIGLREQEIQRLKSELEMQRDGASLKDREIAVLKSEMSRLETELCGKTDSVARYQREIEQLQDELSNFRENNDKDASQHQHQHQLENERLANVVQDLERQLQAKTDELASIDQELVREKAEMQSHLDNLQQQLIHYQEEDNHSSQQQQHPSQSSTENPSSLAIENEQLQYQIQHLESQLQNERSKSEHDAKIHAQLEREMQDRLAQRLALHLQESEVSIEARIREELEEEFREMMKQQLNEQQQQLNEQQRQKQLRSKSFNISEAKDEVDSSTAFQRELEEQLRQQLQQVKKERERWQSEQEEFQSRVLLSKQQLDKIREGYRAKYEKEKRRANDLQKASEDYQVVIAALHQELKATKEELEEIQMQQSEKPSGDTSLSQRSDIEWKRERKEFIEREQEYQDQLKELQAELDELQDLDSEVQRLGEEKAGLVKKCKDIFEEHQTTLQEMEQLNSENEEFLKKIETLESAAVSMKETNVKNSEMYKELEGRLNDLIQSYDEAISVNNGASKQAAEQLELASRELESERAKWLEEKAMLEKAIEEADSARKSFEAEKDNLLQKLEASNEEFAALKLDYEEQIRSVQQLTASIEALREEKAAIEQQHFEHSEALSAKDIDLKSAQNELKESKEAVAKLTEKLAAAVAEKGEILSAKSDELNAKESLVSKIVQLTNSSEQLKSERSELETSLRDLQRSSAERIQLLEKEKIDLQSLLDLAKSCSAEIPKLQEELSALRSVNESLTADRESDKQSFEERLSSLQAEIDKLVEANSTLQLQNEYLDAQAQATNSEIDRLRALEMENGNLKQDLHQLQTSLESSNIAKETLAIGHESDKTSFEESLASLQAEVDRLTEANSTLQRETKAANISNDRLNALSDENAAMKRETDTLRSALEAATSASEASALGKEEMQSQIDKLTEANSALQSALDTQAMAASSAIDNSDARDQEYDDMKKQLETLRSSLEAANKSNEASAIEREADKPRYEERIASLEAEIGKLTEANSTQTAAAASTDILTKELAETKDALKQLQSKFDDIKDTNVTLEEAIQDIQFEKEDIEAENEGKCILQMKMDVSSLLYHLSHYCIHCVQPELANKLGDLTVQAKAMLTRNEEMEAQLSESQMEYEDLQNKLTGDADLVSLRGKYEDALEIVQQLKHKEGSHDNEDLLHNSSDMRRLEEENLELKEVVDHLTNENQAAMEIKLIAIELKTKNTELTELLRASREKEKAAASDSKRLREQLQKSLGDENRVVPYQDTAIQISNNVSNNMAELQHYKTIVDQLMSDRAVFTQRLGELLNINSHIGSAKEMNARIEGYRDGNDVLAVVPTSSALVATQSSEEMGEQIRNLTLENSELAQRLGGAVAEKEFALSTLSKLGAKLEELHERNKMLESIANLKSSRAVEVNRRTSFESSFMSSYERVIGDEESKPPLRDPKSYAETHESKQSLFQDEMTAGDYSVGSYMPKRQLDPEETEDTSTNEHMDRKESFSASQDPIPHSESDLVLIKVPGGEYYGQVNENGQKHGRGKMIYGEFLRCTLLDRPSRFNSYNKNMSSCPDNGNEYDGTWIANKRDGNGTTKYSSGNMYVGAWKEGKRHGFGVFHIKKTGDVYRGNWSHGLKHGAGVYEYADGELDVSVYKEDIRVGEGVRWSASRGRASRLVDGILVGDEGDMPLKEAERLTKSLGFIL</sequence>
<feature type="region of interest" description="Disordered" evidence="7">
    <location>
        <begin position="607"/>
        <end position="628"/>
    </location>
</feature>
<keyword evidence="9" id="KW-1185">Reference proteome</keyword>
<feature type="coiled-coil region" evidence="6">
    <location>
        <begin position="109"/>
        <end position="232"/>
    </location>
</feature>
<comment type="caution">
    <text evidence="8">The sequence shown here is derived from an EMBL/GenBank/DDBJ whole genome shotgun (WGS) entry which is preliminary data.</text>
</comment>
<protein>
    <recommendedName>
        <fullName evidence="4">MORN repeat-containing protein 3</fullName>
    </recommendedName>
</protein>
<dbReference type="Gene3D" id="2.20.110.10">
    <property type="entry name" value="Histone H3 K4-specific methyltransferase SET7/9 N-terminal domain"/>
    <property type="match status" value="1"/>
</dbReference>
<evidence type="ECO:0000256" key="4">
    <source>
        <dbReference type="ARBA" id="ARBA00039854"/>
    </source>
</evidence>
<feature type="region of interest" description="Disordered" evidence="7">
    <location>
        <begin position="1136"/>
        <end position="1155"/>
    </location>
</feature>
<organism evidence="8 9">
    <name type="scientific">Cyclotella atomus</name>
    <dbReference type="NCBI Taxonomy" id="382360"/>
    <lineage>
        <taxon>Eukaryota</taxon>
        <taxon>Sar</taxon>
        <taxon>Stramenopiles</taxon>
        <taxon>Ochrophyta</taxon>
        <taxon>Bacillariophyta</taxon>
        <taxon>Coscinodiscophyceae</taxon>
        <taxon>Thalassiosirophycidae</taxon>
        <taxon>Stephanodiscales</taxon>
        <taxon>Stephanodiscaceae</taxon>
        <taxon>Cyclotella</taxon>
    </lineage>
</organism>
<dbReference type="InterPro" id="IPR052472">
    <property type="entry name" value="MORN3"/>
</dbReference>
<evidence type="ECO:0000256" key="5">
    <source>
        <dbReference type="ARBA" id="ARBA00045851"/>
    </source>
</evidence>
<evidence type="ECO:0000256" key="6">
    <source>
        <dbReference type="SAM" id="Coils"/>
    </source>
</evidence>
<feature type="coiled-coil region" evidence="6">
    <location>
        <begin position="1346"/>
        <end position="1436"/>
    </location>
</feature>